<protein>
    <recommendedName>
        <fullName evidence="4 8">2,3-bisphosphoglycerate-dependent phosphoglycerate mutase</fullName>
        <shortName evidence="4">BPG-dependent PGAM</shortName>
        <shortName evidence="4">PGAM</shortName>
        <shortName evidence="4">Phosphoglyceromutase</shortName>
        <shortName evidence="4">dPGM</shortName>
        <ecNumber evidence="4 8">5.4.2.11</ecNumber>
    </recommendedName>
</protein>
<dbReference type="PANTHER" id="PTHR11931">
    <property type="entry name" value="PHOSPHOGLYCERATE MUTASE"/>
    <property type="match status" value="1"/>
</dbReference>
<dbReference type="Gene3D" id="3.40.50.1240">
    <property type="entry name" value="Phosphoglycerate mutase-like"/>
    <property type="match status" value="1"/>
</dbReference>
<dbReference type="PIRSF" id="PIRSF000709">
    <property type="entry name" value="6PFK_2-Ptase"/>
    <property type="match status" value="1"/>
</dbReference>
<evidence type="ECO:0000313" key="10">
    <source>
        <dbReference type="Proteomes" id="UP000198520"/>
    </source>
</evidence>
<evidence type="ECO:0000256" key="2">
    <source>
        <dbReference type="ARBA" id="ARBA00023152"/>
    </source>
</evidence>
<dbReference type="InterPro" id="IPR001345">
    <property type="entry name" value="PG/BPGM_mutase_AS"/>
</dbReference>
<dbReference type="NCBIfam" id="TIGR01258">
    <property type="entry name" value="pgm_1"/>
    <property type="match status" value="1"/>
</dbReference>
<dbReference type="CDD" id="cd07067">
    <property type="entry name" value="HP_PGM_like"/>
    <property type="match status" value="1"/>
</dbReference>
<proteinExistence type="inferred from homology"/>
<dbReference type="SUPFAM" id="SSF53254">
    <property type="entry name" value="Phosphoglycerate mutase-like"/>
    <property type="match status" value="1"/>
</dbReference>
<dbReference type="EMBL" id="FONZ01000006">
    <property type="protein sequence ID" value="SFF36022.1"/>
    <property type="molecule type" value="Genomic_DNA"/>
</dbReference>
<evidence type="ECO:0000256" key="1">
    <source>
        <dbReference type="ARBA" id="ARBA00006717"/>
    </source>
</evidence>
<feature type="binding site" evidence="4 6">
    <location>
        <begin position="23"/>
        <end position="24"/>
    </location>
    <ligand>
        <name>substrate</name>
    </ligand>
</feature>
<feature type="binding site" evidence="4 6">
    <location>
        <begin position="116"/>
        <end position="117"/>
    </location>
    <ligand>
        <name>substrate</name>
    </ligand>
</feature>
<evidence type="ECO:0000256" key="8">
    <source>
        <dbReference type="RuleBase" id="RU004512"/>
    </source>
</evidence>
<feature type="site" description="Transition state stabilizer" evidence="4 7">
    <location>
        <position position="184"/>
    </location>
</feature>
<keyword evidence="3 4" id="KW-0413">Isomerase</keyword>
<dbReference type="HAMAP" id="MF_01039">
    <property type="entry name" value="PGAM_GpmA"/>
    <property type="match status" value="1"/>
</dbReference>
<dbReference type="EC" id="5.4.2.11" evidence="4 8"/>
<dbReference type="SMART" id="SM00855">
    <property type="entry name" value="PGAM"/>
    <property type="match status" value="1"/>
</dbReference>
<feature type="active site" description="Tele-phosphohistidine intermediate" evidence="4 5">
    <location>
        <position position="11"/>
    </location>
</feature>
<comment type="pathway">
    <text evidence="4 8">Carbohydrate degradation; glycolysis; pyruvate from D-glyceraldehyde 3-phosphate: step 3/5.</text>
</comment>
<gene>
    <name evidence="4" type="primary">gpmA</name>
    <name evidence="9" type="ORF">SAMN04488035_2662</name>
</gene>
<comment type="catalytic activity">
    <reaction evidence="4 8">
        <text>(2R)-2-phosphoglycerate = (2R)-3-phosphoglycerate</text>
        <dbReference type="Rhea" id="RHEA:15901"/>
        <dbReference type="ChEBI" id="CHEBI:58272"/>
        <dbReference type="ChEBI" id="CHEBI:58289"/>
        <dbReference type="EC" id="5.4.2.11"/>
    </reaction>
</comment>
<dbReference type="GO" id="GO:0004619">
    <property type="term" value="F:phosphoglycerate mutase activity"/>
    <property type="evidence" value="ECO:0007669"/>
    <property type="project" value="UniProtKB-UniRule"/>
</dbReference>
<dbReference type="GO" id="GO:0006094">
    <property type="term" value="P:gluconeogenesis"/>
    <property type="evidence" value="ECO:0007669"/>
    <property type="project" value="UniProtKB-UniRule"/>
</dbReference>
<reference evidence="10" key="1">
    <citation type="submission" date="2016-10" db="EMBL/GenBank/DDBJ databases">
        <authorList>
            <person name="Varghese N."/>
            <person name="Submissions S."/>
        </authorList>
    </citation>
    <scope>NUCLEOTIDE SEQUENCE [LARGE SCALE GENOMIC DNA]</scope>
    <source>
        <strain evidence="10">DSM 19083</strain>
    </source>
</reference>
<dbReference type="Proteomes" id="UP000198520">
    <property type="component" value="Unassembled WGS sequence"/>
</dbReference>
<dbReference type="InterPro" id="IPR013078">
    <property type="entry name" value="His_Pase_superF_clade-1"/>
</dbReference>
<keyword evidence="2 4" id="KW-0324">Glycolysis</keyword>
<dbReference type="RefSeq" id="WP_093379756.1">
    <property type="nucleotide sequence ID" value="NZ_BNAN01000001.1"/>
</dbReference>
<feature type="binding site" evidence="4 6">
    <location>
        <begin position="89"/>
        <end position="92"/>
    </location>
    <ligand>
        <name>substrate</name>
    </ligand>
</feature>
<sequence>MPTPTLLLLRHGESTANAAGLFTGVFDAELTARGRAEAANAAGLIRTAGLVPDATFTSPLSRAAHTARIVLDALGRQDEEVTTDWRLTERSYGALTGRAKEEVLAEFGEELFLEWRRSLGTRPPAMSDAQFERLRAAPPFDALPDAAMPRTESLRDVMVRVQPVLTDVVEPALAAGRSVLVVAHGNSLRAVVGLLDGSDEDELRALNIPTGQPLVYDVDASGQPVPRSGRYLDPETAHQAARVIAAEGGT</sequence>
<comment type="similarity">
    <text evidence="1 4">Belongs to the phosphoglycerate mutase family. BPG-dependent PGAM subfamily.</text>
</comment>
<feature type="active site" description="Proton donor/acceptor" evidence="4 5">
    <location>
        <position position="89"/>
    </location>
</feature>
<dbReference type="OrthoDB" id="9781415at2"/>
<dbReference type="GO" id="GO:0006096">
    <property type="term" value="P:glycolytic process"/>
    <property type="evidence" value="ECO:0007669"/>
    <property type="project" value="UniProtKB-UniRule"/>
</dbReference>
<dbReference type="PROSITE" id="PS00175">
    <property type="entry name" value="PG_MUTASE"/>
    <property type="match status" value="1"/>
</dbReference>
<comment type="function">
    <text evidence="4 8">Catalyzes the interconversion of 2-phosphoglycerate and 3-phosphoglycerate.</text>
</comment>
<keyword evidence="10" id="KW-1185">Reference proteome</keyword>
<feature type="binding site" evidence="4 6">
    <location>
        <position position="100"/>
    </location>
    <ligand>
        <name>substrate</name>
    </ligand>
</feature>
<dbReference type="InterPro" id="IPR005952">
    <property type="entry name" value="Phosphogly_mut1"/>
</dbReference>
<feature type="binding site" evidence="4 6">
    <location>
        <begin position="185"/>
        <end position="186"/>
    </location>
    <ligand>
        <name>substrate</name>
    </ligand>
</feature>
<dbReference type="Pfam" id="PF00300">
    <property type="entry name" value="His_Phos_1"/>
    <property type="match status" value="2"/>
</dbReference>
<evidence type="ECO:0000256" key="3">
    <source>
        <dbReference type="ARBA" id="ARBA00023235"/>
    </source>
</evidence>
<accession>A0A1I2I1F0</accession>
<feature type="binding site" evidence="4 6">
    <location>
        <begin position="10"/>
        <end position="17"/>
    </location>
    <ligand>
        <name>substrate</name>
    </ligand>
</feature>
<dbReference type="AlphaFoldDB" id="A0A1I2I1F0"/>
<feature type="binding site" evidence="4 6">
    <location>
        <position position="62"/>
    </location>
    <ligand>
        <name>substrate</name>
    </ligand>
</feature>
<evidence type="ECO:0000256" key="7">
    <source>
        <dbReference type="PIRSR" id="PIRSR613078-3"/>
    </source>
</evidence>
<evidence type="ECO:0000313" key="9">
    <source>
        <dbReference type="EMBL" id="SFF36022.1"/>
    </source>
</evidence>
<dbReference type="UniPathway" id="UPA00109">
    <property type="reaction ID" value="UER00186"/>
</dbReference>
<name>A0A1I2I1F0_9MICO</name>
<evidence type="ECO:0000256" key="6">
    <source>
        <dbReference type="PIRSR" id="PIRSR613078-2"/>
    </source>
</evidence>
<dbReference type="InterPro" id="IPR029033">
    <property type="entry name" value="His_PPase_superfam"/>
</dbReference>
<organism evidence="9 10">
    <name type="scientific">Flavimobilis marinus</name>
    <dbReference type="NCBI Taxonomy" id="285351"/>
    <lineage>
        <taxon>Bacteria</taxon>
        <taxon>Bacillati</taxon>
        <taxon>Actinomycetota</taxon>
        <taxon>Actinomycetes</taxon>
        <taxon>Micrococcales</taxon>
        <taxon>Jonesiaceae</taxon>
        <taxon>Flavimobilis</taxon>
    </lineage>
</organism>
<keyword evidence="4" id="KW-0312">Gluconeogenesis</keyword>
<evidence type="ECO:0000256" key="4">
    <source>
        <dbReference type="HAMAP-Rule" id="MF_01039"/>
    </source>
</evidence>
<dbReference type="STRING" id="285351.SAMN04488035_2662"/>
<evidence type="ECO:0000256" key="5">
    <source>
        <dbReference type="PIRSR" id="PIRSR613078-1"/>
    </source>
</evidence>